<accession>A0AAJ0HGB1</accession>
<feature type="transmembrane region" description="Helical" evidence="2">
    <location>
        <begin position="21"/>
        <end position="40"/>
    </location>
</feature>
<dbReference type="EMBL" id="JAUIQD010000005">
    <property type="protein sequence ID" value="KAK3350121.1"/>
    <property type="molecule type" value="Genomic_DNA"/>
</dbReference>
<keyword evidence="2" id="KW-0472">Membrane</keyword>
<sequence length="156" mass="17310">MMLVKTRRSRRTTVCRLSGNAVPLLFLITVLGILQVPGAWEGTLGPMGAICSRHPPSQRPVSIPAQSQDSKLDSSPTATPPSLPFRTASRYGLTSNATALLAPEPFSRHTSHQSHYPPEEAAKGTDTITISLPRNLRPRPTWRLHKDKYNPMWYSR</sequence>
<organism evidence="3 4">
    <name type="scientific">Lasiosphaeria hispida</name>
    <dbReference type="NCBI Taxonomy" id="260671"/>
    <lineage>
        <taxon>Eukaryota</taxon>
        <taxon>Fungi</taxon>
        <taxon>Dikarya</taxon>
        <taxon>Ascomycota</taxon>
        <taxon>Pezizomycotina</taxon>
        <taxon>Sordariomycetes</taxon>
        <taxon>Sordariomycetidae</taxon>
        <taxon>Sordariales</taxon>
        <taxon>Lasiosphaeriaceae</taxon>
        <taxon>Lasiosphaeria</taxon>
    </lineage>
</organism>
<dbReference type="Proteomes" id="UP001275084">
    <property type="component" value="Unassembled WGS sequence"/>
</dbReference>
<evidence type="ECO:0000313" key="3">
    <source>
        <dbReference type="EMBL" id="KAK3350121.1"/>
    </source>
</evidence>
<proteinExistence type="predicted"/>
<name>A0AAJ0HGB1_9PEZI</name>
<reference evidence="3" key="2">
    <citation type="submission" date="2023-06" db="EMBL/GenBank/DDBJ databases">
        <authorList>
            <consortium name="Lawrence Berkeley National Laboratory"/>
            <person name="Haridas S."/>
            <person name="Hensen N."/>
            <person name="Bonometti L."/>
            <person name="Westerberg I."/>
            <person name="Brannstrom I.O."/>
            <person name="Guillou S."/>
            <person name="Cros-Aarteil S."/>
            <person name="Calhoun S."/>
            <person name="Kuo A."/>
            <person name="Mondo S."/>
            <person name="Pangilinan J."/>
            <person name="Riley R."/>
            <person name="Labutti K."/>
            <person name="Andreopoulos B."/>
            <person name="Lipzen A."/>
            <person name="Chen C."/>
            <person name="Yanf M."/>
            <person name="Daum C."/>
            <person name="Ng V."/>
            <person name="Clum A."/>
            <person name="Steindorff A."/>
            <person name="Ohm R."/>
            <person name="Martin F."/>
            <person name="Silar P."/>
            <person name="Natvig D."/>
            <person name="Lalanne C."/>
            <person name="Gautier V."/>
            <person name="Ament-Velasquez S.L."/>
            <person name="Kruys A."/>
            <person name="Hutchinson M.I."/>
            <person name="Powell A.J."/>
            <person name="Barry K."/>
            <person name="Miller A.N."/>
            <person name="Grigoriev I.V."/>
            <person name="Debuchy R."/>
            <person name="Gladieux P."/>
            <person name="Thoren M.H."/>
            <person name="Johannesson H."/>
        </authorList>
    </citation>
    <scope>NUCLEOTIDE SEQUENCE</scope>
    <source>
        <strain evidence="3">CBS 955.72</strain>
    </source>
</reference>
<evidence type="ECO:0000313" key="4">
    <source>
        <dbReference type="Proteomes" id="UP001275084"/>
    </source>
</evidence>
<gene>
    <name evidence="3" type="ORF">B0T25DRAFT_549845</name>
</gene>
<feature type="region of interest" description="Disordered" evidence="1">
    <location>
        <begin position="105"/>
        <end position="126"/>
    </location>
</feature>
<protein>
    <submittedName>
        <fullName evidence="3">Uncharacterized protein</fullName>
    </submittedName>
</protein>
<dbReference type="AlphaFoldDB" id="A0AAJ0HGB1"/>
<feature type="region of interest" description="Disordered" evidence="1">
    <location>
        <begin position="50"/>
        <end position="88"/>
    </location>
</feature>
<comment type="caution">
    <text evidence="3">The sequence shown here is derived from an EMBL/GenBank/DDBJ whole genome shotgun (WGS) entry which is preliminary data.</text>
</comment>
<feature type="compositionally biased region" description="Polar residues" evidence="1">
    <location>
        <begin position="64"/>
        <end position="77"/>
    </location>
</feature>
<keyword evidence="2" id="KW-1133">Transmembrane helix</keyword>
<reference evidence="3" key="1">
    <citation type="journal article" date="2023" name="Mol. Phylogenet. Evol.">
        <title>Genome-scale phylogeny and comparative genomics of the fungal order Sordariales.</title>
        <authorList>
            <person name="Hensen N."/>
            <person name="Bonometti L."/>
            <person name="Westerberg I."/>
            <person name="Brannstrom I.O."/>
            <person name="Guillou S."/>
            <person name="Cros-Aarteil S."/>
            <person name="Calhoun S."/>
            <person name="Haridas S."/>
            <person name="Kuo A."/>
            <person name="Mondo S."/>
            <person name="Pangilinan J."/>
            <person name="Riley R."/>
            <person name="LaButti K."/>
            <person name="Andreopoulos B."/>
            <person name="Lipzen A."/>
            <person name="Chen C."/>
            <person name="Yan M."/>
            <person name="Daum C."/>
            <person name="Ng V."/>
            <person name="Clum A."/>
            <person name="Steindorff A."/>
            <person name="Ohm R.A."/>
            <person name="Martin F."/>
            <person name="Silar P."/>
            <person name="Natvig D.O."/>
            <person name="Lalanne C."/>
            <person name="Gautier V."/>
            <person name="Ament-Velasquez S.L."/>
            <person name="Kruys A."/>
            <person name="Hutchinson M.I."/>
            <person name="Powell A.J."/>
            <person name="Barry K."/>
            <person name="Miller A.N."/>
            <person name="Grigoriev I.V."/>
            <person name="Debuchy R."/>
            <person name="Gladieux P."/>
            <person name="Hiltunen Thoren M."/>
            <person name="Johannesson H."/>
        </authorList>
    </citation>
    <scope>NUCLEOTIDE SEQUENCE</scope>
    <source>
        <strain evidence="3">CBS 955.72</strain>
    </source>
</reference>
<evidence type="ECO:0000256" key="1">
    <source>
        <dbReference type="SAM" id="MobiDB-lite"/>
    </source>
</evidence>
<keyword evidence="4" id="KW-1185">Reference proteome</keyword>
<keyword evidence="2" id="KW-0812">Transmembrane</keyword>
<evidence type="ECO:0000256" key="2">
    <source>
        <dbReference type="SAM" id="Phobius"/>
    </source>
</evidence>